<dbReference type="EMBL" id="GL945017">
    <property type="protein sequence ID" value="EGN57518.1"/>
    <property type="molecule type" value="Genomic_DNA"/>
</dbReference>
<protein>
    <submittedName>
        <fullName evidence="1">Uncharacterized protein</fullName>
    </submittedName>
</protein>
<gene>
    <name evidence="1" type="ORF">Premu_2127</name>
</gene>
<evidence type="ECO:0000313" key="1">
    <source>
        <dbReference type="EMBL" id="EGN57518.1"/>
    </source>
</evidence>
<keyword evidence="2" id="KW-1185">Reference proteome</keyword>
<accession>F8N7X2</accession>
<organism evidence="1 2">
    <name type="scientific">Hallella multisaccharivorax DSM 17128</name>
    <dbReference type="NCBI Taxonomy" id="688246"/>
    <lineage>
        <taxon>Bacteria</taxon>
        <taxon>Pseudomonadati</taxon>
        <taxon>Bacteroidota</taxon>
        <taxon>Bacteroidia</taxon>
        <taxon>Bacteroidales</taxon>
        <taxon>Prevotellaceae</taxon>
        <taxon>Hallella</taxon>
    </lineage>
</organism>
<dbReference type="OrthoDB" id="5422541at2"/>
<proteinExistence type="predicted"/>
<evidence type="ECO:0000313" key="2">
    <source>
        <dbReference type="Proteomes" id="UP000002772"/>
    </source>
</evidence>
<dbReference type="RefSeq" id="WP_007575135.1">
    <property type="nucleotide sequence ID" value="NZ_BPTS01000002.1"/>
</dbReference>
<dbReference type="STRING" id="688246.Premu_2127"/>
<dbReference type="Proteomes" id="UP000002772">
    <property type="component" value="Unassembled WGS sequence"/>
</dbReference>
<reference evidence="2" key="1">
    <citation type="journal article" date="2011" name="Stand. Genomic Sci.">
        <title>Non-contiguous finished genome sequence of the opportunistic oral pathogen Prevotella multisaccharivorax type strain (PPPA20).</title>
        <authorList>
            <person name="Pati A."/>
            <person name="Gronow S."/>
            <person name="Lu M."/>
            <person name="Lapidus A."/>
            <person name="Nolan M."/>
            <person name="Lucas S."/>
            <person name="Hammon N."/>
            <person name="Deshpande S."/>
            <person name="Cheng J.F."/>
            <person name="Tapia R."/>
            <person name="Han C."/>
            <person name="Goodwin L."/>
            <person name="Pitluck S."/>
            <person name="Liolios K."/>
            <person name="Pagani I."/>
            <person name="Mavromatis K."/>
            <person name="Mikhailova N."/>
            <person name="Huntemann M."/>
            <person name="Chen A."/>
            <person name="Palaniappan K."/>
            <person name="Land M."/>
            <person name="Hauser L."/>
            <person name="Detter J.C."/>
            <person name="Brambilla E.M."/>
            <person name="Rohde M."/>
            <person name="Goker M."/>
            <person name="Woyke T."/>
            <person name="Bristow J."/>
            <person name="Eisen J.A."/>
            <person name="Markowitz V."/>
            <person name="Hugenholtz P."/>
            <person name="Kyrpides N.C."/>
            <person name="Klenk H.P."/>
            <person name="Ivanova N."/>
        </authorList>
    </citation>
    <scope>NUCLEOTIDE SEQUENCE [LARGE SCALE GENOMIC DNA]</scope>
    <source>
        <strain evidence="2">DSM 17128</strain>
    </source>
</reference>
<dbReference type="AlphaFoldDB" id="F8N7X2"/>
<sequence length="438" mass="50194">MITSNIGRKFLKAYNEKYHTQYDGKTFFTYVFFPLFFDHHKYMMTAGNSPFENPKISWEKMLKGQIPFETKDKREHRFEDFINKVENGFLDASVAWGYPASDEREFQTTSSQKTDIDLSIGQEDVYLSWVGAALGVGVQGGMSILFNDSQVWLDTFEGWTFYRKILDGTDLLRGNQINTWNGQWLAHRYDVLMYAADNPMANFSPFDTPKNEILSVAVVPWNNLIVNMARSLKNQQLLGYIYNFGQTNTTVGFIPFFLEKIRRPMQLYRKLFGIQNFKSALKLWGTAVGLRELCRSGAIGLKAMEPKGLKPYMDGKKLPKKARDEKETVTYDVYKTWILAMLNNEQLWDKSQELAKILEQCSVNKDKALSTKARNAVNNVLATNNKRGFIDAITSIVGSLSDPASLCSIVKDVHEMPTDNVPYFLTLVRFQYAAINNK</sequence>
<dbReference type="HOGENOM" id="CLU_586272_0_0_10"/>
<name>F8N7X2_9BACT</name>
<dbReference type="eggNOG" id="ENOG502ZAWG">
    <property type="taxonomic scope" value="Bacteria"/>
</dbReference>